<protein>
    <submittedName>
        <fullName evidence="5">Fic family protein</fullName>
    </submittedName>
</protein>
<reference evidence="6" key="1">
    <citation type="submission" date="2017-04" db="EMBL/GenBank/DDBJ databases">
        <authorList>
            <person name="Varghese N."/>
            <person name="Submissions S."/>
        </authorList>
    </citation>
    <scope>NUCLEOTIDE SEQUENCE [LARGE SCALE GENOMIC DNA]</scope>
    <source>
        <strain evidence="6">NIO-1021</strain>
    </source>
</reference>
<feature type="site" description="Important for autoinhibition of adenylyltransferase activity" evidence="3">
    <location>
        <position position="58"/>
    </location>
</feature>
<dbReference type="Gene3D" id="1.10.3290.10">
    <property type="entry name" value="Fido-like domain"/>
    <property type="match status" value="1"/>
</dbReference>
<dbReference type="PANTHER" id="PTHR13504">
    <property type="entry name" value="FIDO DOMAIN-CONTAINING PROTEIN DDB_G0283145"/>
    <property type="match status" value="1"/>
</dbReference>
<sequence>MQPMVFPEVDFASALVTDLFALERVRVDFRTEHLDDPLGLELRRLFQGLTSVMSARIEGNRTTVADVVAEARRAAATGQPAADAVREILQLEQATDYMDELAAHGRLSLTHGLIRELHQLAVQGLEREGDEHPGSYRTIPVGIAGASHVPPAPGSVQADMDQLLEFANKEVPAQHQLLQIALVHHRFVWIHPFANGNGRVSRLLTYAMLSNQGYTSRSAARPLNPTAVFGADRQSYYDHLAGADSLSPEGVLAWAGYVIHGLKDDMDRVSRLAAPRFISEEVVGPSVNAALAAGELTETEADVIYAVARQGKAKAGDLEDVIKGSPSNRSHRLRRMVESGLLQKMSGPGRYVVSLHRNVLTKHVVHRLNRLDMLPAILRD</sequence>
<dbReference type="InterPro" id="IPR036390">
    <property type="entry name" value="WH_DNA-bd_sf"/>
</dbReference>
<evidence type="ECO:0000313" key="6">
    <source>
        <dbReference type="Proteomes" id="UP000192929"/>
    </source>
</evidence>
<dbReference type="InterPro" id="IPR003812">
    <property type="entry name" value="Fido"/>
</dbReference>
<proteinExistence type="predicted"/>
<dbReference type="SUPFAM" id="SSF46785">
    <property type="entry name" value="Winged helix' DNA-binding domain"/>
    <property type="match status" value="1"/>
</dbReference>
<evidence type="ECO:0000259" key="4">
    <source>
        <dbReference type="PROSITE" id="PS51459"/>
    </source>
</evidence>
<dbReference type="Proteomes" id="UP000192929">
    <property type="component" value="Unassembled WGS sequence"/>
</dbReference>
<dbReference type="InterPro" id="IPR036597">
    <property type="entry name" value="Fido-like_dom_sf"/>
</dbReference>
<evidence type="ECO:0000256" key="1">
    <source>
        <dbReference type="PIRSR" id="PIRSR640198-1"/>
    </source>
</evidence>
<dbReference type="AlphaFoldDB" id="A0A1X7DJ95"/>
<evidence type="ECO:0000313" key="5">
    <source>
        <dbReference type="EMBL" id="SMF16218.1"/>
    </source>
</evidence>
<evidence type="ECO:0000256" key="2">
    <source>
        <dbReference type="PIRSR" id="PIRSR640198-2"/>
    </source>
</evidence>
<keyword evidence="2" id="KW-0547">Nucleotide-binding</keyword>
<dbReference type="InterPro" id="IPR036388">
    <property type="entry name" value="WH-like_DNA-bd_sf"/>
</dbReference>
<name>A0A1X7DJ95_9MICC</name>
<dbReference type="Gene3D" id="1.10.10.10">
    <property type="entry name" value="Winged helix-like DNA-binding domain superfamily/Winged helix DNA-binding domain"/>
    <property type="match status" value="1"/>
</dbReference>
<accession>A0A1X7DJ95</accession>
<feature type="binding site" evidence="2">
    <location>
        <begin position="236"/>
        <end position="237"/>
    </location>
    <ligand>
        <name>ATP</name>
        <dbReference type="ChEBI" id="CHEBI:30616"/>
    </ligand>
</feature>
<organism evidence="5 6">
    <name type="scientific">Kocuria marina subsp. indica</name>
    <dbReference type="NCBI Taxonomy" id="1049583"/>
    <lineage>
        <taxon>Bacteria</taxon>
        <taxon>Bacillati</taxon>
        <taxon>Actinomycetota</taxon>
        <taxon>Actinomycetes</taxon>
        <taxon>Micrococcales</taxon>
        <taxon>Micrococcaceae</taxon>
        <taxon>Kocuria</taxon>
    </lineage>
</organism>
<dbReference type="PROSITE" id="PS51459">
    <property type="entry name" value="FIDO"/>
    <property type="match status" value="1"/>
</dbReference>
<keyword evidence="6" id="KW-1185">Reference proteome</keyword>
<dbReference type="Pfam" id="PF02661">
    <property type="entry name" value="Fic"/>
    <property type="match status" value="1"/>
</dbReference>
<dbReference type="GO" id="GO:0005524">
    <property type="term" value="F:ATP binding"/>
    <property type="evidence" value="ECO:0007669"/>
    <property type="project" value="UniProtKB-KW"/>
</dbReference>
<dbReference type="InterPro" id="IPR040198">
    <property type="entry name" value="Fido_containing"/>
</dbReference>
<feature type="domain" description="Fido" evidence="4">
    <location>
        <begin position="109"/>
        <end position="260"/>
    </location>
</feature>
<dbReference type="PANTHER" id="PTHR13504:SF38">
    <property type="entry name" value="FIDO DOMAIN-CONTAINING PROTEIN"/>
    <property type="match status" value="1"/>
</dbReference>
<evidence type="ECO:0000256" key="3">
    <source>
        <dbReference type="PIRSR" id="PIRSR640198-3"/>
    </source>
</evidence>
<dbReference type="SUPFAM" id="SSF140931">
    <property type="entry name" value="Fic-like"/>
    <property type="match status" value="1"/>
</dbReference>
<keyword evidence="2" id="KW-0067">ATP-binding</keyword>
<gene>
    <name evidence="5" type="ORF">SAMN06296028_11239</name>
</gene>
<dbReference type="RefSeq" id="WP_085107266.1">
    <property type="nucleotide sequence ID" value="NZ_FXAC01000012.1"/>
</dbReference>
<dbReference type="EMBL" id="FXAC01000012">
    <property type="protein sequence ID" value="SMF16218.1"/>
    <property type="molecule type" value="Genomic_DNA"/>
</dbReference>
<feature type="active site" evidence="1">
    <location>
        <position position="191"/>
    </location>
</feature>